<evidence type="ECO:0000256" key="3">
    <source>
        <dbReference type="ARBA" id="ARBA00023015"/>
    </source>
</evidence>
<keyword evidence="3" id="KW-0805">Transcription regulation</keyword>
<dbReference type="SUPFAM" id="SSF52172">
    <property type="entry name" value="CheY-like"/>
    <property type="match status" value="1"/>
</dbReference>
<dbReference type="InterPro" id="IPR025662">
    <property type="entry name" value="Sigma_54_int_dom_ATP-bd_1"/>
</dbReference>
<dbReference type="Gene3D" id="1.10.8.60">
    <property type="match status" value="1"/>
</dbReference>
<protein>
    <recommendedName>
        <fullName evidence="11">Sigma-54-dependent Fis family transcriptional regulator</fullName>
    </recommendedName>
</protein>
<dbReference type="InterPro" id="IPR027417">
    <property type="entry name" value="P-loop_NTPase"/>
</dbReference>
<organism evidence="9 10">
    <name type="scientific">Rubritalea profundi</name>
    <dbReference type="NCBI Taxonomy" id="1658618"/>
    <lineage>
        <taxon>Bacteria</taxon>
        <taxon>Pseudomonadati</taxon>
        <taxon>Verrucomicrobiota</taxon>
        <taxon>Verrucomicrobiia</taxon>
        <taxon>Verrucomicrobiales</taxon>
        <taxon>Rubritaleaceae</taxon>
        <taxon>Rubritalea</taxon>
    </lineage>
</organism>
<dbReference type="EMBL" id="MQWA01000001">
    <property type="protein sequence ID" value="PQJ29385.1"/>
    <property type="molecule type" value="Genomic_DNA"/>
</dbReference>
<dbReference type="RefSeq" id="WP_105043887.1">
    <property type="nucleotide sequence ID" value="NZ_MQWA01000001.1"/>
</dbReference>
<evidence type="ECO:0000256" key="4">
    <source>
        <dbReference type="ARBA" id="ARBA00023125"/>
    </source>
</evidence>
<dbReference type="PROSITE" id="PS50110">
    <property type="entry name" value="RESPONSE_REGULATORY"/>
    <property type="match status" value="1"/>
</dbReference>
<dbReference type="Pfam" id="PF00158">
    <property type="entry name" value="Sigma54_activat"/>
    <property type="match status" value="1"/>
</dbReference>
<evidence type="ECO:0000256" key="6">
    <source>
        <dbReference type="PROSITE-ProRule" id="PRU00169"/>
    </source>
</evidence>
<keyword evidence="5" id="KW-0804">Transcription</keyword>
<dbReference type="Gene3D" id="1.10.10.60">
    <property type="entry name" value="Homeodomain-like"/>
    <property type="match status" value="1"/>
</dbReference>
<sequence>MPNSPYNLIIADDDSTIRNLLSIKATQHGFRPATVSNGQEVLEMMKDHVDVVLLDLHMPKMDGFHCLQELSKSHPLVPIIILSGENDASSAMKAVKLGAHDYITKPFDLNLLFTTLRNAKKYSHIQRENQSLKDSISPAATSTDVIAYSAPMKKLMANAKKVAHLDSSILLTGESGTGKGVLARYMHAQSDRADKPFITVSCPALPRELLESELFGHEKGAFTGALKRRVGKIEAAKGGTLFLDEIGDLPIDLQPKLLNVLQDKEFQRIGGEQTLPCDVRIITATNIDFKEKIKNKEFREDLYYRISVIPLELPALRTRPEEIIPLSEHFLKRITLQRGSPSIVISKSATKKLLQYDWPGNVRQLENLIERASAFCEDNQIDADDLVGNIDSPSNSDTTTNSLAGKTLAEIEKIAIGQTLDLCNGNKAESARTLGISEKSIYNKMNRLNLTPTTKTQL</sequence>
<dbReference type="InterPro" id="IPR001789">
    <property type="entry name" value="Sig_transdc_resp-reg_receiver"/>
</dbReference>
<dbReference type="SUPFAM" id="SSF52540">
    <property type="entry name" value="P-loop containing nucleoside triphosphate hydrolases"/>
    <property type="match status" value="1"/>
</dbReference>
<dbReference type="PROSITE" id="PS50045">
    <property type="entry name" value="SIGMA54_INTERACT_4"/>
    <property type="match status" value="1"/>
</dbReference>
<dbReference type="InterPro" id="IPR002078">
    <property type="entry name" value="Sigma_54_int"/>
</dbReference>
<feature type="domain" description="Sigma-54 factor interaction" evidence="7">
    <location>
        <begin position="145"/>
        <end position="374"/>
    </location>
</feature>
<dbReference type="InterPro" id="IPR003593">
    <property type="entry name" value="AAA+_ATPase"/>
</dbReference>
<keyword evidence="6" id="KW-0597">Phosphoprotein</keyword>
<dbReference type="Gene3D" id="3.40.50.300">
    <property type="entry name" value="P-loop containing nucleotide triphosphate hydrolases"/>
    <property type="match status" value="1"/>
</dbReference>
<comment type="caution">
    <text evidence="9">The sequence shown here is derived from an EMBL/GenBank/DDBJ whole genome shotgun (WGS) entry which is preliminary data.</text>
</comment>
<evidence type="ECO:0000259" key="8">
    <source>
        <dbReference type="PROSITE" id="PS50110"/>
    </source>
</evidence>
<name>A0A2S7U311_9BACT</name>
<reference evidence="9 10" key="1">
    <citation type="submission" date="2016-12" db="EMBL/GenBank/DDBJ databases">
        <title>Study of bacterial adaptation to deep sea.</title>
        <authorList>
            <person name="Song J."/>
            <person name="Yoshizawa S."/>
            <person name="Kogure K."/>
        </authorList>
    </citation>
    <scope>NUCLEOTIDE SEQUENCE [LARGE SCALE GENOMIC DNA]</scope>
    <source>
        <strain evidence="9 10">SAORIC-165</strain>
    </source>
</reference>
<gene>
    <name evidence="9" type="ORF">BSZ32_13415</name>
</gene>
<dbReference type="InterPro" id="IPR025944">
    <property type="entry name" value="Sigma_54_int_dom_CS"/>
</dbReference>
<dbReference type="OrthoDB" id="9802354at2"/>
<dbReference type="Pfam" id="PF02954">
    <property type="entry name" value="HTH_8"/>
    <property type="match status" value="1"/>
</dbReference>
<dbReference type="Proteomes" id="UP000239907">
    <property type="component" value="Unassembled WGS sequence"/>
</dbReference>
<dbReference type="InterPro" id="IPR058031">
    <property type="entry name" value="AAA_lid_NorR"/>
</dbReference>
<dbReference type="CDD" id="cd00009">
    <property type="entry name" value="AAA"/>
    <property type="match status" value="1"/>
</dbReference>
<dbReference type="GO" id="GO:0005524">
    <property type="term" value="F:ATP binding"/>
    <property type="evidence" value="ECO:0007669"/>
    <property type="project" value="UniProtKB-KW"/>
</dbReference>
<dbReference type="PROSITE" id="PS00688">
    <property type="entry name" value="SIGMA54_INTERACT_3"/>
    <property type="match status" value="1"/>
</dbReference>
<dbReference type="PANTHER" id="PTHR32071:SF21">
    <property type="entry name" value="TRANSCRIPTIONAL REGULATORY PROTEIN FLGR"/>
    <property type="match status" value="1"/>
</dbReference>
<evidence type="ECO:0000259" key="7">
    <source>
        <dbReference type="PROSITE" id="PS50045"/>
    </source>
</evidence>
<keyword evidence="1" id="KW-0547">Nucleotide-binding</keyword>
<evidence type="ECO:0000256" key="5">
    <source>
        <dbReference type="ARBA" id="ARBA00023163"/>
    </source>
</evidence>
<dbReference type="SMART" id="SM00448">
    <property type="entry name" value="REC"/>
    <property type="match status" value="1"/>
</dbReference>
<dbReference type="Pfam" id="PF25601">
    <property type="entry name" value="AAA_lid_14"/>
    <property type="match status" value="1"/>
</dbReference>
<keyword evidence="2" id="KW-0067">ATP-binding</keyword>
<dbReference type="Gene3D" id="3.40.50.2300">
    <property type="match status" value="1"/>
</dbReference>
<keyword evidence="10" id="KW-1185">Reference proteome</keyword>
<evidence type="ECO:0000256" key="1">
    <source>
        <dbReference type="ARBA" id="ARBA00022741"/>
    </source>
</evidence>
<dbReference type="GO" id="GO:0006355">
    <property type="term" value="P:regulation of DNA-templated transcription"/>
    <property type="evidence" value="ECO:0007669"/>
    <property type="project" value="InterPro"/>
</dbReference>
<evidence type="ECO:0008006" key="11">
    <source>
        <dbReference type="Google" id="ProtNLM"/>
    </source>
</evidence>
<dbReference type="AlphaFoldDB" id="A0A2S7U311"/>
<dbReference type="GO" id="GO:0043565">
    <property type="term" value="F:sequence-specific DNA binding"/>
    <property type="evidence" value="ECO:0007669"/>
    <property type="project" value="InterPro"/>
</dbReference>
<accession>A0A2S7U311</accession>
<dbReference type="SUPFAM" id="SSF46689">
    <property type="entry name" value="Homeodomain-like"/>
    <property type="match status" value="1"/>
</dbReference>
<keyword evidence="4" id="KW-0238">DNA-binding</keyword>
<feature type="domain" description="Response regulatory" evidence="8">
    <location>
        <begin position="7"/>
        <end position="120"/>
    </location>
</feature>
<dbReference type="Pfam" id="PF00072">
    <property type="entry name" value="Response_reg"/>
    <property type="match status" value="1"/>
</dbReference>
<dbReference type="InterPro" id="IPR009057">
    <property type="entry name" value="Homeodomain-like_sf"/>
</dbReference>
<dbReference type="PRINTS" id="PR01590">
    <property type="entry name" value="HTHFIS"/>
</dbReference>
<dbReference type="InterPro" id="IPR002197">
    <property type="entry name" value="HTH_Fis"/>
</dbReference>
<dbReference type="PROSITE" id="PS00675">
    <property type="entry name" value="SIGMA54_INTERACT_1"/>
    <property type="match status" value="1"/>
</dbReference>
<evidence type="ECO:0000256" key="2">
    <source>
        <dbReference type="ARBA" id="ARBA00022840"/>
    </source>
</evidence>
<dbReference type="GO" id="GO:0000160">
    <property type="term" value="P:phosphorelay signal transduction system"/>
    <property type="evidence" value="ECO:0007669"/>
    <property type="project" value="InterPro"/>
</dbReference>
<dbReference type="PANTHER" id="PTHR32071">
    <property type="entry name" value="TRANSCRIPTIONAL REGULATORY PROTEIN"/>
    <property type="match status" value="1"/>
</dbReference>
<evidence type="ECO:0000313" key="10">
    <source>
        <dbReference type="Proteomes" id="UP000239907"/>
    </source>
</evidence>
<dbReference type="SMART" id="SM00382">
    <property type="entry name" value="AAA"/>
    <property type="match status" value="1"/>
</dbReference>
<dbReference type="FunFam" id="3.40.50.300:FF:000006">
    <property type="entry name" value="DNA-binding transcriptional regulator NtrC"/>
    <property type="match status" value="1"/>
</dbReference>
<feature type="modified residue" description="4-aspartylphosphate" evidence="6">
    <location>
        <position position="55"/>
    </location>
</feature>
<dbReference type="InterPro" id="IPR011006">
    <property type="entry name" value="CheY-like_superfamily"/>
</dbReference>
<evidence type="ECO:0000313" key="9">
    <source>
        <dbReference type="EMBL" id="PQJ29385.1"/>
    </source>
</evidence>
<proteinExistence type="predicted"/>